<dbReference type="KEGG" id="smam:Mal15_33780"/>
<keyword evidence="3 8" id="KW-0812">Transmembrane</keyword>
<evidence type="ECO:0000313" key="11">
    <source>
        <dbReference type="Proteomes" id="UP000321353"/>
    </source>
</evidence>
<feature type="compositionally biased region" description="Low complexity" evidence="7">
    <location>
        <begin position="56"/>
        <end position="74"/>
    </location>
</feature>
<feature type="transmembrane region" description="Helical" evidence="8">
    <location>
        <begin position="256"/>
        <end position="281"/>
    </location>
</feature>
<dbReference type="GO" id="GO:0017038">
    <property type="term" value="P:protein import"/>
    <property type="evidence" value="ECO:0007669"/>
    <property type="project" value="TreeGrafter"/>
</dbReference>
<reference evidence="10 11" key="1">
    <citation type="submission" date="2019-02" db="EMBL/GenBank/DDBJ databases">
        <title>Planctomycetal bacteria perform biofilm scaping via a novel small molecule.</title>
        <authorList>
            <person name="Jeske O."/>
            <person name="Boedeker C."/>
            <person name="Wiegand S."/>
            <person name="Breitling P."/>
            <person name="Kallscheuer N."/>
            <person name="Jogler M."/>
            <person name="Rohde M."/>
            <person name="Petersen J."/>
            <person name="Medema M.H."/>
            <person name="Surup F."/>
            <person name="Jogler C."/>
        </authorList>
    </citation>
    <scope>NUCLEOTIDE SEQUENCE [LARGE SCALE GENOMIC DNA]</scope>
    <source>
        <strain evidence="10 11">Mal15</strain>
    </source>
</reference>
<keyword evidence="11" id="KW-1185">Reference proteome</keyword>
<evidence type="ECO:0000256" key="3">
    <source>
        <dbReference type="ARBA" id="ARBA00022692"/>
    </source>
</evidence>
<evidence type="ECO:0000259" key="9">
    <source>
        <dbReference type="Pfam" id="PF01618"/>
    </source>
</evidence>
<feature type="domain" description="MotA/TolQ/ExbB proton channel" evidence="9">
    <location>
        <begin position="173"/>
        <end position="291"/>
    </location>
</feature>
<evidence type="ECO:0000256" key="1">
    <source>
        <dbReference type="ARBA" id="ARBA00004651"/>
    </source>
</evidence>
<evidence type="ECO:0000256" key="6">
    <source>
        <dbReference type="RuleBase" id="RU004057"/>
    </source>
</evidence>
<gene>
    <name evidence="10" type="primary">exbB_3</name>
    <name evidence="10" type="ORF">Mal15_33780</name>
</gene>
<dbReference type="PANTHER" id="PTHR30625">
    <property type="entry name" value="PROTEIN TOLQ"/>
    <property type="match status" value="1"/>
</dbReference>
<evidence type="ECO:0000256" key="7">
    <source>
        <dbReference type="SAM" id="MobiDB-lite"/>
    </source>
</evidence>
<proteinExistence type="inferred from homology"/>
<protein>
    <submittedName>
        <fullName evidence="10">Biopolymer transport protein ExbB</fullName>
    </submittedName>
</protein>
<dbReference type="EMBL" id="CP036264">
    <property type="protein sequence ID" value="QEF99314.1"/>
    <property type="molecule type" value="Genomic_DNA"/>
</dbReference>
<name>A0A5B9MI53_9BACT</name>
<evidence type="ECO:0000256" key="2">
    <source>
        <dbReference type="ARBA" id="ARBA00022475"/>
    </source>
</evidence>
<accession>A0A5B9MI53</accession>
<keyword evidence="4 8" id="KW-1133">Transmembrane helix</keyword>
<feature type="transmembrane region" description="Helical" evidence="8">
    <location>
        <begin position="214"/>
        <end position="236"/>
    </location>
</feature>
<keyword evidence="5 8" id="KW-0472">Membrane</keyword>
<comment type="similarity">
    <text evidence="6">Belongs to the exbB/tolQ family.</text>
</comment>
<evidence type="ECO:0000256" key="4">
    <source>
        <dbReference type="ARBA" id="ARBA00022989"/>
    </source>
</evidence>
<feature type="transmembrane region" description="Helical" evidence="8">
    <location>
        <begin position="113"/>
        <end position="133"/>
    </location>
</feature>
<keyword evidence="2" id="KW-1003">Cell membrane</keyword>
<keyword evidence="6" id="KW-0653">Protein transport</keyword>
<dbReference type="Proteomes" id="UP000321353">
    <property type="component" value="Chromosome"/>
</dbReference>
<dbReference type="GO" id="GO:0005886">
    <property type="term" value="C:plasma membrane"/>
    <property type="evidence" value="ECO:0007669"/>
    <property type="project" value="UniProtKB-SubCell"/>
</dbReference>
<evidence type="ECO:0000256" key="5">
    <source>
        <dbReference type="ARBA" id="ARBA00023136"/>
    </source>
</evidence>
<comment type="subcellular location">
    <subcellularLocation>
        <location evidence="1">Cell membrane</location>
        <topology evidence="1">Multi-pass membrane protein</topology>
    </subcellularLocation>
    <subcellularLocation>
        <location evidence="6">Membrane</location>
        <topology evidence="6">Multi-pass membrane protein</topology>
    </subcellularLocation>
</comment>
<dbReference type="RefSeq" id="WP_147868724.1">
    <property type="nucleotide sequence ID" value="NZ_CP036264.1"/>
</dbReference>
<sequence length="313" mass="32638">MSLKTNVYGPLQVFGLPCRSNIVFKAVILVVTALFCLSGPVAGVVAQDDAMDEFGDIAGPGEDPAPAPADDGAAPAGGGPAAGGGGNGGGGGADQAAAPQSDSLLAWVLDSLGYTYLIIFLLLSVTLVSLFVMNMLAARRETLCPNELIESFEEKLNAKQFQEAYDMARTDESVLGQVLSAGLAKISRGYNKAIEGMQEVGEEESMKLEHRLSYMALIGNLSPMIGLFGTVQGMIASFRVIATSPQTPKPAQLAEGISTALFTTLVGLAVAIPAIAAYNILRNRVARLLLEVGVQSENLMSRFEDIQPGGGAQ</sequence>
<organism evidence="10 11">
    <name type="scientific">Stieleria maiorica</name>
    <dbReference type="NCBI Taxonomy" id="2795974"/>
    <lineage>
        <taxon>Bacteria</taxon>
        <taxon>Pseudomonadati</taxon>
        <taxon>Planctomycetota</taxon>
        <taxon>Planctomycetia</taxon>
        <taxon>Pirellulales</taxon>
        <taxon>Pirellulaceae</taxon>
        <taxon>Stieleria</taxon>
    </lineage>
</organism>
<feature type="region of interest" description="Disordered" evidence="7">
    <location>
        <begin position="55"/>
        <end position="95"/>
    </location>
</feature>
<feature type="compositionally biased region" description="Gly residues" evidence="7">
    <location>
        <begin position="75"/>
        <end position="93"/>
    </location>
</feature>
<keyword evidence="6" id="KW-0813">Transport</keyword>
<dbReference type="PANTHER" id="PTHR30625:SF17">
    <property type="entry name" value="TOLQ-RELATED"/>
    <property type="match status" value="1"/>
</dbReference>
<dbReference type="Pfam" id="PF01618">
    <property type="entry name" value="MotA_ExbB"/>
    <property type="match status" value="1"/>
</dbReference>
<dbReference type="AlphaFoldDB" id="A0A5B9MI53"/>
<dbReference type="InterPro" id="IPR050790">
    <property type="entry name" value="ExbB/TolQ_transport"/>
</dbReference>
<evidence type="ECO:0000313" key="10">
    <source>
        <dbReference type="EMBL" id="QEF99314.1"/>
    </source>
</evidence>
<evidence type="ECO:0000256" key="8">
    <source>
        <dbReference type="SAM" id="Phobius"/>
    </source>
</evidence>
<feature type="transmembrane region" description="Helical" evidence="8">
    <location>
        <begin position="22"/>
        <end position="46"/>
    </location>
</feature>
<dbReference type="InterPro" id="IPR002898">
    <property type="entry name" value="MotA_ExbB_proton_chnl"/>
</dbReference>